<dbReference type="HOGENOM" id="CLU_2341604_0_0_9"/>
<name>U5SC19_9LACT</name>
<dbReference type="KEGG" id="caw:Q783_07915"/>
<dbReference type="STRING" id="1266845.Q783_07915"/>
<keyword evidence="1" id="KW-0472">Membrane</keyword>
<dbReference type="Proteomes" id="UP000017469">
    <property type="component" value="Chromosome"/>
</dbReference>
<organism evidence="2 3">
    <name type="scientific">Carnobacterium inhibens subsp. gilichinskyi</name>
    <dbReference type="NCBI Taxonomy" id="1266845"/>
    <lineage>
        <taxon>Bacteria</taxon>
        <taxon>Bacillati</taxon>
        <taxon>Bacillota</taxon>
        <taxon>Bacilli</taxon>
        <taxon>Lactobacillales</taxon>
        <taxon>Carnobacteriaceae</taxon>
        <taxon>Carnobacterium</taxon>
    </lineage>
</organism>
<sequence length="97" mass="11699">MRVKNFDFMKEVLEKVLLFKFKEIKKENQFHLFEVGEGGIGAQVIVEHNELLPDTQSQDMLIFFILNRYMLVFHQVFYLISQQMVLVLLMMKKVMRR</sequence>
<evidence type="ECO:0000313" key="2">
    <source>
        <dbReference type="EMBL" id="AGY82849.1"/>
    </source>
</evidence>
<dbReference type="AlphaFoldDB" id="U5SC19"/>
<proteinExistence type="predicted"/>
<dbReference type="eggNOG" id="COG0346">
    <property type="taxonomic scope" value="Bacteria"/>
</dbReference>
<protein>
    <submittedName>
        <fullName evidence="2">Uncharacterized protein</fullName>
    </submittedName>
</protein>
<evidence type="ECO:0000313" key="3">
    <source>
        <dbReference type="Proteomes" id="UP000017469"/>
    </source>
</evidence>
<reference evidence="2 3" key="1">
    <citation type="journal article" date="2013" name="Genome Announc.">
        <title>Complete Genome Sequence of Carnobacterium gilichinskyi Strain WN1359T (DSM 27470T).</title>
        <authorList>
            <person name="Leonard M.T."/>
            <person name="Panayotova N."/>
            <person name="Farmerie W.G."/>
            <person name="Triplett E.W."/>
            <person name="Nicholson W.L."/>
        </authorList>
    </citation>
    <scope>NUCLEOTIDE SEQUENCE [LARGE SCALE GENOMIC DNA]</scope>
    <source>
        <strain evidence="2 3">WN1359</strain>
    </source>
</reference>
<dbReference type="PATRIC" id="fig|1266845.5.peg.1476"/>
<keyword evidence="1" id="KW-1133">Transmembrane helix</keyword>
<feature type="transmembrane region" description="Helical" evidence="1">
    <location>
        <begin position="69"/>
        <end position="91"/>
    </location>
</feature>
<accession>U5SC19</accession>
<gene>
    <name evidence="2" type="ORF">Q783_07915</name>
</gene>
<keyword evidence="1" id="KW-0812">Transmembrane</keyword>
<dbReference type="EMBL" id="CP006812">
    <property type="protein sequence ID" value="AGY82849.1"/>
    <property type="molecule type" value="Genomic_DNA"/>
</dbReference>
<evidence type="ECO:0000256" key="1">
    <source>
        <dbReference type="SAM" id="Phobius"/>
    </source>
</evidence>